<dbReference type="Proteomes" id="UP001283361">
    <property type="component" value="Unassembled WGS sequence"/>
</dbReference>
<proteinExistence type="predicted"/>
<sequence length="60" mass="6586">PHPPAAAGSRSSALVPQLCQFLRFSTYGHLPLESHMEFIDSNLVECSQIEPSVGEPLEQH</sequence>
<dbReference type="AlphaFoldDB" id="A0AAE1E361"/>
<accession>A0AAE1E361</accession>
<keyword evidence="2" id="KW-1185">Reference proteome</keyword>
<dbReference type="EMBL" id="JAWDGP010001336">
    <property type="protein sequence ID" value="KAK3792719.1"/>
    <property type="molecule type" value="Genomic_DNA"/>
</dbReference>
<organism evidence="1 2">
    <name type="scientific">Elysia crispata</name>
    <name type="common">lettuce slug</name>
    <dbReference type="NCBI Taxonomy" id="231223"/>
    <lineage>
        <taxon>Eukaryota</taxon>
        <taxon>Metazoa</taxon>
        <taxon>Spiralia</taxon>
        <taxon>Lophotrochozoa</taxon>
        <taxon>Mollusca</taxon>
        <taxon>Gastropoda</taxon>
        <taxon>Heterobranchia</taxon>
        <taxon>Euthyneura</taxon>
        <taxon>Panpulmonata</taxon>
        <taxon>Sacoglossa</taxon>
        <taxon>Placobranchoidea</taxon>
        <taxon>Plakobranchidae</taxon>
        <taxon>Elysia</taxon>
    </lineage>
</organism>
<reference evidence="1" key="1">
    <citation type="journal article" date="2023" name="G3 (Bethesda)">
        <title>A reference genome for the long-term kleptoplast-retaining sea slug Elysia crispata morphotype clarki.</title>
        <authorList>
            <person name="Eastman K.E."/>
            <person name="Pendleton A.L."/>
            <person name="Shaikh M.A."/>
            <person name="Suttiyut T."/>
            <person name="Ogas R."/>
            <person name="Tomko P."/>
            <person name="Gavelis G."/>
            <person name="Widhalm J.R."/>
            <person name="Wisecaver J.H."/>
        </authorList>
    </citation>
    <scope>NUCLEOTIDE SEQUENCE</scope>
    <source>
        <strain evidence="1">ECLA1</strain>
    </source>
</reference>
<evidence type="ECO:0000313" key="1">
    <source>
        <dbReference type="EMBL" id="KAK3792719.1"/>
    </source>
</evidence>
<name>A0AAE1E361_9GAST</name>
<evidence type="ECO:0000313" key="2">
    <source>
        <dbReference type="Proteomes" id="UP001283361"/>
    </source>
</evidence>
<protein>
    <submittedName>
        <fullName evidence="1">Uncharacterized protein</fullName>
    </submittedName>
</protein>
<comment type="caution">
    <text evidence="1">The sequence shown here is derived from an EMBL/GenBank/DDBJ whole genome shotgun (WGS) entry which is preliminary data.</text>
</comment>
<feature type="non-terminal residue" evidence="1">
    <location>
        <position position="60"/>
    </location>
</feature>
<gene>
    <name evidence="1" type="ORF">RRG08_065548</name>
</gene>